<evidence type="ECO:0000313" key="3">
    <source>
        <dbReference type="Proteomes" id="UP000596742"/>
    </source>
</evidence>
<organism evidence="2 3">
    <name type="scientific">Mytilus galloprovincialis</name>
    <name type="common">Mediterranean mussel</name>
    <dbReference type="NCBI Taxonomy" id="29158"/>
    <lineage>
        <taxon>Eukaryota</taxon>
        <taxon>Metazoa</taxon>
        <taxon>Spiralia</taxon>
        <taxon>Lophotrochozoa</taxon>
        <taxon>Mollusca</taxon>
        <taxon>Bivalvia</taxon>
        <taxon>Autobranchia</taxon>
        <taxon>Pteriomorphia</taxon>
        <taxon>Mytilida</taxon>
        <taxon>Mytiloidea</taxon>
        <taxon>Mytilidae</taxon>
        <taxon>Mytilinae</taxon>
        <taxon>Mytilus</taxon>
    </lineage>
</organism>
<feature type="compositionally biased region" description="Basic residues" evidence="1">
    <location>
        <begin position="26"/>
        <end position="39"/>
    </location>
</feature>
<proteinExistence type="predicted"/>
<evidence type="ECO:0000313" key="2">
    <source>
        <dbReference type="EMBL" id="VDI41210.1"/>
    </source>
</evidence>
<accession>A0A8B6EYQ9</accession>
<dbReference type="SUPFAM" id="SSF48371">
    <property type="entry name" value="ARM repeat"/>
    <property type="match status" value="1"/>
</dbReference>
<dbReference type="InterPro" id="IPR016024">
    <property type="entry name" value="ARM-type_fold"/>
</dbReference>
<dbReference type="EMBL" id="UYJE01005871">
    <property type="protein sequence ID" value="VDI41210.1"/>
    <property type="molecule type" value="Genomic_DNA"/>
</dbReference>
<keyword evidence="3" id="KW-1185">Reference proteome</keyword>
<reference evidence="2" key="1">
    <citation type="submission" date="2018-11" db="EMBL/GenBank/DDBJ databases">
        <authorList>
            <person name="Alioto T."/>
            <person name="Alioto T."/>
        </authorList>
    </citation>
    <scope>NUCLEOTIDE SEQUENCE</scope>
</reference>
<feature type="region of interest" description="Disordered" evidence="1">
    <location>
        <begin position="65"/>
        <end position="102"/>
    </location>
</feature>
<name>A0A8B6EYQ9_MYTGA</name>
<evidence type="ECO:0000256" key="1">
    <source>
        <dbReference type="SAM" id="MobiDB-lite"/>
    </source>
</evidence>
<dbReference type="Proteomes" id="UP000596742">
    <property type="component" value="Unassembled WGS sequence"/>
</dbReference>
<protein>
    <submittedName>
        <fullName evidence="2">Uncharacterized protein</fullName>
    </submittedName>
</protein>
<dbReference type="PANTHER" id="PTHR46345">
    <property type="entry name" value="INVERTED FORMIN-2"/>
    <property type="match status" value="1"/>
</dbReference>
<feature type="region of interest" description="Disordered" evidence="1">
    <location>
        <begin position="25"/>
        <end position="46"/>
    </location>
</feature>
<dbReference type="InterPro" id="IPR011989">
    <property type="entry name" value="ARM-like"/>
</dbReference>
<comment type="caution">
    <text evidence="2">The sequence shown here is derived from an EMBL/GenBank/DDBJ whole genome shotgun (WGS) entry which is preliminary data.</text>
</comment>
<sequence>MVKSNRRQQTDMATLFRTLRNTVYRLSHRRKKKSNKKKDVKNDADDIDGSRIEARELIDETKDTQITVELHNSDEMDQKKITKDETEDGMNSDDQNTKSKKKFKLKDRISDALSNPDFEHCEPEICVKMMHVPTIKTVTLLKKKIKQNDKIWTRGFLEAEGLSVLLDCVDTLSSGRVTQLADALLLLEVVDSIKAVVSSKLGLDYLVKAENDTKKLIKGKHLILMKQYAHLVVFADRLCMVSSMLGYDYLVKAENDTQKNIKGI</sequence>
<dbReference type="PANTHER" id="PTHR46345:SF8">
    <property type="entry name" value="FORMIN 3, ISOFORM B"/>
    <property type="match status" value="1"/>
</dbReference>
<dbReference type="AlphaFoldDB" id="A0A8B6EYQ9"/>
<feature type="compositionally biased region" description="Basic and acidic residues" evidence="1">
    <location>
        <begin position="71"/>
        <end position="84"/>
    </location>
</feature>
<gene>
    <name evidence="2" type="ORF">MGAL_10B016565</name>
</gene>
<dbReference type="OrthoDB" id="26518at2759"/>
<dbReference type="Gene3D" id="1.25.10.10">
    <property type="entry name" value="Leucine-rich Repeat Variant"/>
    <property type="match status" value="1"/>
</dbReference>